<keyword evidence="2" id="KW-1185">Reference proteome</keyword>
<dbReference type="EMBL" id="HG966617">
    <property type="protein sequence ID" value="CDO60830.1"/>
    <property type="molecule type" value="Genomic_DNA"/>
</dbReference>
<dbReference type="HOGENOM" id="CLU_094523_1_0_5"/>
<reference evidence="1 2" key="1">
    <citation type="journal article" date="2014" name="Front. Genet.">
        <title>Genome and metabolic network of "Candidatus Phaeomarinobacter ectocarpi" Ec32, a new candidate genus of Alphaproteobacteria frequently associated with brown algae.</title>
        <authorList>
            <person name="Dittami S.M."/>
            <person name="Barbeyron T."/>
            <person name="Boyen C."/>
            <person name="Cambefort J."/>
            <person name="Collet G."/>
            <person name="Delage L."/>
            <person name="Gobet A."/>
            <person name="Groisillier A."/>
            <person name="Leblanc C."/>
            <person name="Michel G."/>
            <person name="Scornet D."/>
            <person name="Siegel A."/>
            <person name="Tapia J.E."/>
            <person name="Tonon T."/>
        </authorList>
    </citation>
    <scope>NUCLEOTIDE SEQUENCE [LARGE SCALE GENOMIC DNA]</scope>
    <source>
        <strain evidence="1 2">Ec32</strain>
    </source>
</reference>
<protein>
    <recommendedName>
        <fullName evidence="3">Methyltransferase</fullName>
    </recommendedName>
</protein>
<dbReference type="AlphaFoldDB" id="X5MMZ2"/>
<evidence type="ECO:0000313" key="2">
    <source>
        <dbReference type="Proteomes" id="UP000032160"/>
    </source>
</evidence>
<dbReference type="KEGG" id="pect:BN1012_Phect2617"/>
<evidence type="ECO:0008006" key="3">
    <source>
        <dbReference type="Google" id="ProtNLM"/>
    </source>
</evidence>
<dbReference type="RefSeq" id="WP_043948782.1">
    <property type="nucleotide sequence ID" value="NZ_HG966617.1"/>
</dbReference>
<dbReference type="OrthoDB" id="1079385at2"/>
<gene>
    <name evidence="1" type="ORF">BN1012_Phect2617</name>
</gene>
<accession>X5MMZ2</accession>
<proteinExistence type="predicted"/>
<sequence length="220" mass="24838">MEPLFNNLPNSRKPAGDHLPGALLSDGFEDLEDQARKLECFETDPWAAKAILNAELLTTNVLDPCCGTGVLTNAARDVGYWTVAWDIAHWGFKGQAAQRDFLSAEALDVPGDFTVFMNPPFSKACEFVEKAIQLGARKIVCFQRWAFWESDVRRTWWDEHPPQRVYICGERATCWRFDIPPADRKTGSATAHGWFVWEAGQPAGTVMGRLYRDTKPEMIL</sequence>
<name>X5MMZ2_9HYPH</name>
<dbReference type="Gene3D" id="3.40.50.150">
    <property type="entry name" value="Vaccinia Virus protein VP39"/>
    <property type="match status" value="1"/>
</dbReference>
<dbReference type="SUPFAM" id="SSF53335">
    <property type="entry name" value="S-adenosyl-L-methionine-dependent methyltransferases"/>
    <property type="match status" value="1"/>
</dbReference>
<dbReference type="STRING" id="1458461.BN1012_Phect2617"/>
<evidence type="ECO:0000313" key="1">
    <source>
        <dbReference type="EMBL" id="CDO60830.1"/>
    </source>
</evidence>
<dbReference type="Proteomes" id="UP000032160">
    <property type="component" value="Chromosome I"/>
</dbReference>
<organism evidence="1 2">
    <name type="scientific">Candidatus Phaeomarinibacter ectocarpi</name>
    <dbReference type="NCBI Taxonomy" id="1458461"/>
    <lineage>
        <taxon>Bacteria</taxon>
        <taxon>Pseudomonadati</taxon>
        <taxon>Pseudomonadota</taxon>
        <taxon>Alphaproteobacteria</taxon>
        <taxon>Hyphomicrobiales</taxon>
        <taxon>Parvibaculaceae</taxon>
        <taxon>Candidatus Phaeomarinibacter</taxon>
    </lineage>
</organism>
<dbReference type="InterPro" id="IPR029063">
    <property type="entry name" value="SAM-dependent_MTases_sf"/>
</dbReference>